<feature type="chain" id="PRO_5045104481" evidence="7">
    <location>
        <begin position="21"/>
        <end position="808"/>
    </location>
</feature>
<keyword evidence="2 7" id="KW-0732">Signal</keyword>
<feature type="region of interest" description="Disordered" evidence="6">
    <location>
        <begin position="268"/>
        <end position="306"/>
    </location>
</feature>
<feature type="compositionally biased region" description="Low complexity" evidence="6">
    <location>
        <begin position="378"/>
        <end position="401"/>
    </location>
</feature>
<dbReference type="PRINTS" id="PR00811">
    <property type="entry name" value="BCTERIALGSPD"/>
</dbReference>
<keyword evidence="3" id="KW-0472">Membrane</keyword>
<dbReference type="InterPro" id="IPR001775">
    <property type="entry name" value="GspD/PilQ"/>
</dbReference>
<sequence length="808" mass="85705">MNRHSAILILPFILSLPLYSQNENAPEIPGIIQPPIAAPAPNAQQPDIAVQAPNPADLGNTLIKESIEQLKLSGNDLAALYRKYTGRRVIVSSAAAEAEFSFIQPASPQDPLTYAEAAALLRKAATVENFVFVPDASDENLDILTLATAGLKPTGRGVKVYTDSDVLPEGDAVISYVMSLNYIKPDEAVRTFTQIIGQFGAFGSIAAVPNAASVVITENTSLIRRLIDLKEEIDKPSSQVATRFIPVRYADVTELSTTLNELLGTQQEATRTAGVQRTQNQAPQAAGLPADGITGSSGSGEETPVQIIPDARTNRLFAMGRPVDLLFIEGLVREFDTESDQRNFLRRKLKFLAVADFLPIAGDALTRAFSGTGNTDPNAATQGGNNNRQNNTRQNNSNNLFNGGGNTAQGGNGSGSSSGASRGNALSDPQVNSAPESLLIGRTLLVADNITNSVIVQGPPSGVEIIEKLLDQVDVKADQVMISTVFGQLSLGSGVSTGVDWLRAYRGNDNGGVAGSSIGGGANGADNSVNPTSLTLPFVGDVAGAFPGQNGLSLYGKIGDSLAAYVNLLSDSSDFTILSRPSIFTANNQRGTISSGRRIAIPTSTTQNTVGQPTTSIEYRDVVLKLEVIPLVNSEDEITLQISLISDDVIDTSVINGVGTVPIIGTRELLTTVTVPNNQTIVLGGLITSSDTKSVSGIPLLSDIPGLGRLFSTTTDTVDRDELMIFIQPSIVNSTNTLDYVQSDMDSRYNVSDETRRFADGTMLPPLDVIEEKGGSPRPVARKEVPVATPVETEKNYNRPSLRPIFRR</sequence>
<feature type="compositionally biased region" description="Low complexity" evidence="6">
    <location>
        <begin position="417"/>
        <end position="427"/>
    </location>
</feature>
<gene>
    <name evidence="10" type="ORF">ACFSSA_05070</name>
</gene>
<keyword evidence="5" id="KW-0813">Transport</keyword>
<dbReference type="PANTHER" id="PTHR30332">
    <property type="entry name" value="PROBABLE GENERAL SECRETION PATHWAY PROTEIN D"/>
    <property type="match status" value="1"/>
</dbReference>
<evidence type="ECO:0000259" key="8">
    <source>
        <dbReference type="Pfam" id="PF00263"/>
    </source>
</evidence>
<feature type="region of interest" description="Disordered" evidence="6">
    <location>
        <begin position="372"/>
        <end position="430"/>
    </location>
</feature>
<dbReference type="InterPro" id="IPR038591">
    <property type="entry name" value="NolW-like_sf"/>
</dbReference>
<evidence type="ECO:0000256" key="2">
    <source>
        <dbReference type="ARBA" id="ARBA00022729"/>
    </source>
</evidence>
<organism evidence="10 11">
    <name type="scientific">Luteolibacter algae</name>
    <dbReference type="NCBI Taxonomy" id="454151"/>
    <lineage>
        <taxon>Bacteria</taxon>
        <taxon>Pseudomonadati</taxon>
        <taxon>Verrucomicrobiota</taxon>
        <taxon>Verrucomicrobiia</taxon>
        <taxon>Verrucomicrobiales</taxon>
        <taxon>Verrucomicrobiaceae</taxon>
        <taxon>Luteolibacter</taxon>
    </lineage>
</organism>
<comment type="subcellular location">
    <subcellularLocation>
        <location evidence="5">Cell outer membrane</location>
    </subcellularLocation>
    <subcellularLocation>
        <location evidence="1">Membrane</location>
    </subcellularLocation>
</comment>
<dbReference type="EMBL" id="JBHUIT010000003">
    <property type="protein sequence ID" value="MFD2256040.1"/>
    <property type="molecule type" value="Genomic_DNA"/>
</dbReference>
<dbReference type="PANTHER" id="PTHR30332:SF24">
    <property type="entry name" value="SECRETIN GSPD-RELATED"/>
    <property type="match status" value="1"/>
</dbReference>
<comment type="caution">
    <text evidence="10">The sequence shown here is derived from an EMBL/GenBank/DDBJ whole genome shotgun (WGS) entry which is preliminary data.</text>
</comment>
<feature type="compositionally biased region" description="Gly residues" evidence="6">
    <location>
        <begin position="402"/>
        <end position="416"/>
    </location>
</feature>
<dbReference type="InterPro" id="IPR004846">
    <property type="entry name" value="T2SS/T3SS_dom"/>
</dbReference>
<feature type="signal peptide" evidence="7">
    <location>
        <begin position="1"/>
        <end position="20"/>
    </location>
</feature>
<accession>A0ABW5D5K9</accession>
<dbReference type="PRINTS" id="PR01032">
    <property type="entry name" value="PHAGEIV"/>
</dbReference>
<name>A0ABW5D5K9_9BACT</name>
<evidence type="ECO:0000259" key="9">
    <source>
        <dbReference type="Pfam" id="PF03958"/>
    </source>
</evidence>
<evidence type="ECO:0000256" key="6">
    <source>
        <dbReference type="SAM" id="MobiDB-lite"/>
    </source>
</evidence>
<dbReference type="Proteomes" id="UP001597375">
    <property type="component" value="Unassembled WGS sequence"/>
</dbReference>
<evidence type="ECO:0000256" key="5">
    <source>
        <dbReference type="RuleBase" id="RU004004"/>
    </source>
</evidence>
<feature type="domain" description="Type II/III secretion system secretin-like" evidence="8">
    <location>
        <begin position="569"/>
        <end position="732"/>
    </location>
</feature>
<evidence type="ECO:0000313" key="10">
    <source>
        <dbReference type="EMBL" id="MFD2256040.1"/>
    </source>
</evidence>
<evidence type="ECO:0000256" key="1">
    <source>
        <dbReference type="ARBA" id="ARBA00004370"/>
    </source>
</evidence>
<proteinExistence type="inferred from homology"/>
<protein>
    <submittedName>
        <fullName evidence="10">Secretin N-terminal domain-containing protein</fullName>
    </submittedName>
</protein>
<evidence type="ECO:0000313" key="11">
    <source>
        <dbReference type="Proteomes" id="UP001597375"/>
    </source>
</evidence>
<evidence type="ECO:0000256" key="4">
    <source>
        <dbReference type="RuleBase" id="RU004003"/>
    </source>
</evidence>
<feature type="compositionally biased region" description="Polar residues" evidence="6">
    <location>
        <begin position="268"/>
        <end position="283"/>
    </location>
</feature>
<dbReference type="Gene3D" id="3.30.1370.120">
    <property type="match status" value="3"/>
</dbReference>
<dbReference type="RefSeq" id="WP_386818929.1">
    <property type="nucleotide sequence ID" value="NZ_JBHUIT010000003.1"/>
</dbReference>
<dbReference type="Pfam" id="PF03958">
    <property type="entry name" value="Secretin_N"/>
    <property type="match status" value="1"/>
</dbReference>
<feature type="domain" description="NolW-like" evidence="9">
    <location>
        <begin position="242"/>
        <end position="341"/>
    </location>
</feature>
<comment type="similarity">
    <text evidence="4">Belongs to the bacterial secretin family.</text>
</comment>
<evidence type="ECO:0000256" key="7">
    <source>
        <dbReference type="SAM" id="SignalP"/>
    </source>
</evidence>
<dbReference type="InterPro" id="IPR005644">
    <property type="entry name" value="NolW-like"/>
</dbReference>
<keyword evidence="11" id="KW-1185">Reference proteome</keyword>
<reference evidence="11" key="1">
    <citation type="journal article" date="2019" name="Int. J. Syst. Evol. Microbiol.">
        <title>The Global Catalogue of Microorganisms (GCM) 10K type strain sequencing project: providing services to taxonomists for standard genome sequencing and annotation.</title>
        <authorList>
            <consortium name="The Broad Institute Genomics Platform"/>
            <consortium name="The Broad Institute Genome Sequencing Center for Infectious Disease"/>
            <person name="Wu L."/>
            <person name="Ma J."/>
        </authorList>
    </citation>
    <scope>NUCLEOTIDE SEQUENCE [LARGE SCALE GENOMIC DNA]</scope>
    <source>
        <strain evidence="11">CGMCC 4.7106</strain>
    </source>
</reference>
<dbReference type="InterPro" id="IPR050810">
    <property type="entry name" value="Bact_Secretion_Sys_Channel"/>
</dbReference>
<evidence type="ECO:0000256" key="3">
    <source>
        <dbReference type="ARBA" id="ARBA00023136"/>
    </source>
</evidence>
<dbReference type="Pfam" id="PF00263">
    <property type="entry name" value="Secretin"/>
    <property type="match status" value="1"/>
</dbReference>